<keyword evidence="2" id="KW-0677">Repeat</keyword>
<keyword evidence="7" id="KW-1185">Reference proteome</keyword>
<feature type="region of interest" description="Disordered" evidence="5">
    <location>
        <begin position="106"/>
        <end position="147"/>
    </location>
</feature>
<sequence>MLVIAYLNLELCSLIPSYWFLSARRTLISFVLCDASGEDERKVKAPSYFTLSLCFWRNLYEVQRRENNKSQLSSSPPPPAMLRSALARAIPLLSAATTARGFTKPRSPPLLFCGGSRISTSRDGSSRDGGGDGVDGEEDDPFSFPDLQKLPADVARDVDAVVGAVEGFHLDAARARGLLGSCAAAHAAFRWASEQPGYAPGRRECHSMLAILAKHRRFDDARALLDKMRRSSLASPAAVLLLIRRYCAARDVASAVAAFRALPSLGFRAGVSEFHGLLSALCRYKNVQDAEHLLLSSEKEFPFETKSFNIVLNGWCNMVRCVREAKRFWNAMEIKGIEKDVISYGSMISCFSKVGSLDTVMKLFNRMKEAGITPDRKVYNAVVYTLAKGRCVDEAKTLVRSMEEKGVAPDTATFNSLIRPLCKARQIQEAREMLDDMLGRGLSPSVRTFHALFDVARSPIEVFDLLDKMKALQCEPEMDTYIMLIRKFCRWRQHDSVEKLWSAMPANGLTPDRSAYIVLIHGLFLNGRLEEAAKYYGEMKTKGFSPEKKTEEMIQAWLSGRELAKASASVRSRGDLVSLRPHPRK</sequence>
<dbReference type="InterPro" id="IPR002885">
    <property type="entry name" value="PPR_rpt"/>
</dbReference>
<evidence type="ECO:0000313" key="6">
    <source>
        <dbReference type="EnsemblPlants" id="OB01G43820.1"/>
    </source>
</evidence>
<dbReference type="Gramene" id="OB01G43820.1">
    <property type="protein sequence ID" value="OB01G43820.1"/>
    <property type="gene ID" value="OB01G43820"/>
</dbReference>
<reference evidence="6" key="1">
    <citation type="journal article" date="2013" name="Nat. Commun.">
        <title>Whole-genome sequencing of Oryza brachyantha reveals mechanisms underlying Oryza genome evolution.</title>
        <authorList>
            <person name="Chen J."/>
            <person name="Huang Q."/>
            <person name="Gao D."/>
            <person name="Wang J."/>
            <person name="Lang Y."/>
            <person name="Liu T."/>
            <person name="Li B."/>
            <person name="Bai Z."/>
            <person name="Luis Goicoechea J."/>
            <person name="Liang C."/>
            <person name="Chen C."/>
            <person name="Zhang W."/>
            <person name="Sun S."/>
            <person name="Liao Y."/>
            <person name="Zhang X."/>
            <person name="Yang L."/>
            <person name="Song C."/>
            <person name="Wang M."/>
            <person name="Shi J."/>
            <person name="Liu G."/>
            <person name="Liu J."/>
            <person name="Zhou H."/>
            <person name="Zhou W."/>
            <person name="Yu Q."/>
            <person name="An N."/>
            <person name="Chen Y."/>
            <person name="Cai Q."/>
            <person name="Wang B."/>
            <person name="Liu B."/>
            <person name="Min J."/>
            <person name="Huang Y."/>
            <person name="Wu H."/>
            <person name="Li Z."/>
            <person name="Zhang Y."/>
            <person name="Yin Y."/>
            <person name="Song W."/>
            <person name="Jiang J."/>
            <person name="Jackson S.A."/>
            <person name="Wing R.A."/>
            <person name="Wang J."/>
            <person name="Chen M."/>
        </authorList>
    </citation>
    <scope>NUCLEOTIDE SEQUENCE [LARGE SCALE GENOMIC DNA]</scope>
    <source>
        <strain evidence="6">cv. IRGC 101232</strain>
    </source>
</reference>
<protein>
    <recommendedName>
        <fullName evidence="8">Pentacotripeptide-repeat region of PRORP domain-containing protein</fullName>
    </recommendedName>
</protein>
<dbReference type="InterPro" id="IPR011990">
    <property type="entry name" value="TPR-like_helical_dom_sf"/>
</dbReference>
<evidence type="ECO:0000256" key="4">
    <source>
        <dbReference type="PROSITE-ProRule" id="PRU00708"/>
    </source>
</evidence>
<accession>J3L576</accession>
<evidence type="ECO:0000313" key="7">
    <source>
        <dbReference type="Proteomes" id="UP000006038"/>
    </source>
</evidence>
<keyword evidence="3" id="KW-0809">Transit peptide</keyword>
<dbReference type="InterPro" id="IPR050667">
    <property type="entry name" value="PPR-containing_protein"/>
</dbReference>
<dbReference type="Proteomes" id="UP000006038">
    <property type="component" value="Chromosome 1"/>
</dbReference>
<dbReference type="Pfam" id="PF13041">
    <property type="entry name" value="PPR_2"/>
    <property type="match status" value="1"/>
</dbReference>
<proteinExistence type="inferred from homology"/>
<evidence type="ECO:0000256" key="3">
    <source>
        <dbReference type="ARBA" id="ARBA00022946"/>
    </source>
</evidence>
<dbReference type="PANTHER" id="PTHR47939">
    <property type="entry name" value="MEMBRANE-ASSOCIATED SALT-INDUCIBLE PROTEIN-LIKE"/>
    <property type="match status" value="1"/>
</dbReference>
<dbReference type="Pfam" id="PF13812">
    <property type="entry name" value="PPR_3"/>
    <property type="match status" value="1"/>
</dbReference>
<dbReference type="Pfam" id="PF01535">
    <property type="entry name" value="PPR"/>
    <property type="match status" value="3"/>
</dbReference>
<organism evidence="6">
    <name type="scientific">Oryza brachyantha</name>
    <name type="common">malo sina</name>
    <dbReference type="NCBI Taxonomy" id="4533"/>
    <lineage>
        <taxon>Eukaryota</taxon>
        <taxon>Viridiplantae</taxon>
        <taxon>Streptophyta</taxon>
        <taxon>Embryophyta</taxon>
        <taxon>Tracheophyta</taxon>
        <taxon>Spermatophyta</taxon>
        <taxon>Magnoliopsida</taxon>
        <taxon>Liliopsida</taxon>
        <taxon>Poales</taxon>
        <taxon>Poaceae</taxon>
        <taxon>BOP clade</taxon>
        <taxon>Oryzoideae</taxon>
        <taxon>Oryzeae</taxon>
        <taxon>Oryzinae</taxon>
        <taxon>Oryza</taxon>
    </lineage>
</organism>
<feature type="repeat" description="PPR" evidence="4">
    <location>
        <begin position="477"/>
        <end position="511"/>
    </location>
</feature>
<dbReference type="PROSITE" id="PS51375">
    <property type="entry name" value="PPR"/>
    <property type="match status" value="5"/>
</dbReference>
<feature type="repeat" description="PPR" evidence="4">
    <location>
        <begin position="410"/>
        <end position="444"/>
    </location>
</feature>
<dbReference type="Gene3D" id="1.25.40.10">
    <property type="entry name" value="Tetratricopeptide repeat domain"/>
    <property type="match status" value="3"/>
</dbReference>
<feature type="compositionally biased region" description="Low complexity" evidence="5">
    <location>
        <begin position="114"/>
        <end position="123"/>
    </location>
</feature>
<dbReference type="NCBIfam" id="TIGR00756">
    <property type="entry name" value="PPR"/>
    <property type="match status" value="6"/>
</dbReference>
<feature type="repeat" description="PPR" evidence="4">
    <location>
        <begin position="512"/>
        <end position="546"/>
    </location>
</feature>
<reference evidence="6" key="2">
    <citation type="submission" date="2013-04" db="UniProtKB">
        <authorList>
            <consortium name="EnsemblPlants"/>
        </authorList>
    </citation>
    <scope>IDENTIFICATION</scope>
</reference>
<feature type="repeat" description="PPR" evidence="4">
    <location>
        <begin position="375"/>
        <end position="409"/>
    </location>
</feature>
<name>J3L576_ORYBR</name>
<evidence type="ECO:0000256" key="5">
    <source>
        <dbReference type="SAM" id="MobiDB-lite"/>
    </source>
</evidence>
<dbReference type="HOGENOM" id="CLU_002706_49_20_1"/>
<dbReference type="PANTHER" id="PTHR47939:SF5">
    <property type="entry name" value="PENTACOTRIPEPTIDE-REPEAT REGION OF PRORP DOMAIN-CONTAINING PROTEIN"/>
    <property type="match status" value="1"/>
</dbReference>
<evidence type="ECO:0000256" key="2">
    <source>
        <dbReference type="ARBA" id="ARBA00022737"/>
    </source>
</evidence>
<dbReference type="AlphaFoldDB" id="J3L576"/>
<comment type="similarity">
    <text evidence="1">Belongs to the PPR family. P subfamily.</text>
</comment>
<dbReference type="EnsemblPlants" id="OB01G43820.1">
    <property type="protein sequence ID" value="OB01G43820.1"/>
    <property type="gene ID" value="OB01G43820"/>
</dbReference>
<feature type="repeat" description="PPR" evidence="4">
    <location>
        <begin position="340"/>
        <end position="374"/>
    </location>
</feature>
<dbReference type="eggNOG" id="KOG4197">
    <property type="taxonomic scope" value="Eukaryota"/>
</dbReference>
<dbReference type="OMA" id="NSCAAAH"/>
<evidence type="ECO:0008006" key="8">
    <source>
        <dbReference type="Google" id="ProtNLM"/>
    </source>
</evidence>
<evidence type="ECO:0000256" key="1">
    <source>
        <dbReference type="ARBA" id="ARBA00007626"/>
    </source>
</evidence>